<dbReference type="Pfam" id="PF11927">
    <property type="entry name" value="HODM_asu-like"/>
    <property type="match status" value="1"/>
</dbReference>
<accession>D7A598</accession>
<evidence type="ECO:0000313" key="1">
    <source>
        <dbReference type="EMBL" id="ADH89986.1"/>
    </source>
</evidence>
<dbReference type="InterPro" id="IPR021848">
    <property type="entry name" value="HODM_asu-like"/>
</dbReference>
<keyword evidence="2" id="KW-1185">Reference proteome</keyword>
<sequence length="326" mass="36697">MLRANARTLEPHEAMNLAAPTLAEADSAPFAHTPFDGSRKAFSIGLAPLDLAEWIEPDAKLAASLAQREALIRDKRDLVLREEPGTRASQREALELVVDHITTRYPDLYRLEGRRLTVLPTGRSFDLDDESESPLAIAGHLISDDLLILTRTDAGYRLVAAVLCFPSAWSLADRFGQTLNGLHEAVPGYQSKLAKVMNRIFENLKVDQPVWRLNWSIYPDDELHHPESKERPRDWFDDPANLAPEAFVRCERQTLRRMPVSGDMLFTVRIHVDPFDAFRRHPEGRALAASLREQILGLDADQLAYKALTEHRDAVASALERIAEGR</sequence>
<dbReference type="eggNOG" id="ENOG502Z7ZS">
    <property type="taxonomic scope" value="Bacteria"/>
</dbReference>
<dbReference type="EMBL" id="CP002026">
    <property type="protein sequence ID" value="ADH89986.1"/>
    <property type="molecule type" value="Genomic_DNA"/>
</dbReference>
<dbReference type="HOGENOM" id="CLU_025462_1_0_5"/>
<protein>
    <recommendedName>
        <fullName evidence="3">DUF3445 domain-containing protein</fullName>
    </recommendedName>
</protein>
<dbReference type="KEGG" id="sno:Snov_2697"/>
<gene>
    <name evidence="1" type="ordered locus">Snov_2697</name>
</gene>
<dbReference type="STRING" id="639283.Snov_2697"/>
<organism evidence="1 2">
    <name type="scientific">Ancylobacter novellus (strain ATCC 8093 / DSM 506 / JCM 20403 / CCM 1077 / IAM 12100 / NBRC 12443 / NCIMB 10456)</name>
    <name type="common">Starkeya novella</name>
    <dbReference type="NCBI Taxonomy" id="639283"/>
    <lineage>
        <taxon>Bacteria</taxon>
        <taxon>Pseudomonadati</taxon>
        <taxon>Pseudomonadota</taxon>
        <taxon>Alphaproteobacteria</taxon>
        <taxon>Hyphomicrobiales</taxon>
        <taxon>Xanthobacteraceae</taxon>
        <taxon>Ancylobacter</taxon>
    </lineage>
</organism>
<proteinExistence type="predicted"/>
<dbReference type="AlphaFoldDB" id="D7A598"/>
<reference evidence="1 2" key="1">
    <citation type="journal article" date="2012" name="Stand. Genomic Sci.">
        <title>Complete genome sequence of the facultatively chemolithoautotrophic and methylotrophic alpha Proteobacterium Starkeya novella type strain (ATCC 8093(T)).</title>
        <authorList>
            <person name="Kappler U."/>
            <person name="Davenport K."/>
            <person name="Beatson S."/>
            <person name="Lucas S."/>
            <person name="Lapidus A."/>
            <person name="Copeland A."/>
            <person name="Berry K.W."/>
            <person name="Glavina Del Rio T."/>
            <person name="Hammon N."/>
            <person name="Dalin E."/>
            <person name="Tice H."/>
            <person name="Pitluck S."/>
            <person name="Richardson P."/>
            <person name="Bruce D."/>
            <person name="Goodwin L.A."/>
            <person name="Han C."/>
            <person name="Tapia R."/>
            <person name="Detter J.C."/>
            <person name="Chang Y.J."/>
            <person name="Jeffries C.D."/>
            <person name="Land M."/>
            <person name="Hauser L."/>
            <person name="Kyrpides N.C."/>
            <person name="Goker M."/>
            <person name="Ivanova N."/>
            <person name="Klenk H.P."/>
            <person name="Woyke T."/>
        </authorList>
    </citation>
    <scope>NUCLEOTIDE SEQUENCE [LARGE SCALE GENOMIC DNA]</scope>
    <source>
        <strain evidence="2">ATCC 8093 / DSM 506 / JCM 20403 / CCM 1077 / IAM 12100 / NBRC 12443 / NCIMB 10456</strain>
    </source>
</reference>
<evidence type="ECO:0008006" key="3">
    <source>
        <dbReference type="Google" id="ProtNLM"/>
    </source>
</evidence>
<evidence type="ECO:0000313" key="2">
    <source>
        <dbReference type="Proteomes" id="UP000006633"/>
    </source>
</evidence>
<dbReference type="Proteomes" id="UP000006633">
    <property type="component" value="Chromosome"/>
</dbReference>
<name>D7A598_ANCN5</name>